<dbReference type="InterPro" id="IPR050832">
    <property type="entry name" value="Bact_Acetyltransf"/>
</dbReference>
<evidence type="ECO:0000256" key="1">
    <source>
        <dbReference type="ARBA" id="ARBA00022679"/>
    </source>
</evidence>
<dbReference type="AlphaFoldDB" id="A0A4V2JFE6"/>
<accession>A0A4V2JFE6</accession>
<organism evidence="4 5">
    <name type="scientific">Aquabacterium lacunae</name>
    <dbReference type="NCBI Taxonomy" id="2528630"/>
    <lineage>
        <taxon>Bacteria</taxon>
        <taxon>Pseudomonadati</taxon>
        <taxon>Pseudomonadota</taxon>
        <taxon>Betaproteobacteria</taxon>
        <taxon>Burkholderiales</taxon>
        <taxon>Aquabacterium</taxon>
    </lineage>
</organism>
<keyword evidence="2" id="KW-0012">Acyltransferase</keyword>
<gene>
    <name evidence="4" type="ORF">EYS42_14100</name>
</gene>
<dbReference type="PANTHER" id="PTHR43877:SF2">
    <property type="entry name" value="AMINOALKYLPHOSPHONATE N-ACETYLTRANSFERASE-RELATED"/>
    <property type="match status" value="1"/>
</dbReference>
<dbReference type="EMBL" id="SIXI01000006">
    <property type="protein sequence ID" value="TBO28744.1"/>
    <property type="molecule type" value="Genomic_DNA"/>
</dbReference>
<evidence type="ECO:0000313" key="4">
    <source>
        <dbReference type="EMBL" id="TBO28744.1"/>
    </source>
</evidence>
<dbReference type="SUPFAM" id="SSF55729">
    <property type="entry name" value="Acyl-CoA N-acyltransferases (Nat)"/>
    <property type="match status" value="1"/>
</dbReference>
<evidence type="ECO:0000313" key="5">
    <source>
        <dbReference type="Proteomes" id="UP000292120"/>
    </source>
</evidence>
<keyword evidence="5" id="KW-1185">Reference proteome</keyword>
<sequence length="183" mass="19738">MSTANDTGTLRIARLGPADLVAFKALRDEGLRLHPEAFDADLDNEAARPPESYVGRLGLSEAKGGTFLMGAWTGQHMVGMIGLERQFLPKLRHSAELNSMLVRPHNAGRGIGLALMLECLAEARKANGLELITLRVSADNASAIRLYEKAGFKACGTVPRAAKLVDGQGRARYIDRLTMALVL</sequence>
<reference evidence="4 5" key="1">
    <citation type="submission" date="2019-02" db="EMBL/GenBank/DDBJ databases">
        <title>Aquabacterium sp. strain KMB7.</title>
        <authorList>
            <person name="Chen W.-M."/>
        </authorList>
    </citation>
    <scope>NUCLEOTIDE SEQUENCE [LARGE SCALE GENOMIC DNA]</scope>
    <source>
        <strain evidence="4 5">KMB7</strain>
    </source>
</reference>
<proteinExistence type="predicted"/>
<dbReference type="PANTHER" id="PTHR43877">
    <property type="entry name" value="AMINOALKYLPHOSPHONATE N-ACETYLTRANSFERASE-RELATED-RELATED"/>
    <property type="match status" value="1"/>
</dbReference>
<dbReference type="PROSITE" id="PS51186">
    <property type="entry name" value="GNAT"/>
    <property type="match status" value="1"/>
</dbReference>
<dbReference type="Gene3D" id="3.40.630.30">
    <property type="match status" value="1"/>
</dbReference>
<protein>
    <submittedName>
        <fullName evidence="4">GNAT family N-acetyltransferase</fullName>
    </submittedName>
</protein>
<name>A0A4V2JFE6_9BURK</name>
<dbReference type="GO" id="GO:0016747">
    <property type="term" value="F:acyltransferase activity, transferring groups other than amino-acyl groups"/>
    <property type="evidence" value="ECO:0007669"/>
    <property type="project" value="InterPro"/>
</dbReference>
<dbReference type="RefSeq" id="WP_130968835.1">
    <property type="nucleotide sequence ID" value="NZ_SIXI01000006.1"/>
</dbReference>
<dbReference type="Proteomes" id="UP000292120">
    <property type="component" value="Unassembled WGS sequence"/>
</dbReference>
<evidence type="ECO:0000259" key="3">
    <source>
        <dbReference type="PROSITE" id="PS51186"/>
    </source>
</evidence>
<dbReference type="OrthoDB" id="9799092at2"/>
<evidence type="ECO:0000256" key="2">
    <source>
        <dbReference type="ARBA" id="ARBA00023315"/>
    </source>
</evidence>
<feature type="domain" description="N-acetyltransferase" evidence="3">
    <location>
        <begin position="10"/>
        <end position="180"/>
    </location>
</feature>
<comment type="caution">
    <text evidence="4">The sequence shown here is derived from an EMBL/GenBank/DDBJ whole genome shotgun (WGS) entry which is preliminary data.</text>
</comment>
<keyword evidence="1 4" id="KW-0808">Transferase</keyword>
<dbReference type="InterPro" id="IPR000182">
    <property type="entry name" value="GNAT_dom"/>
</dbReference>
<dbReference type="Pfam" id="PF00583">
    <property type="entry name" value="Acetyltransf_1"/>
    <property type="match status" value="1"/>
</dbReference>
<dbReference type="InterPro" id="IPR016181">
    <property type="entry name" value="Acyl_CoA_acyltransferase"/>
</dbReference>
<dbReference type="CDD" id="cd04301">
    <property type="entry name" value="NAT_SF"/>
    <property type="match status" value="1"/>
</dbReference>